<organism evidence="1 2">
    <name type="scientific">Etheostoma spectabile</name>
    <name type="common">orangethroat darter</name>
    <dbReference type="NCBI Taxonomy" id="54343"/>
    <lineage>
        <taxon>Eukaryota</taxon>
        <taxon>Metazoa</taxon>
        <taxon>Chordata</taxon>
        <taxon>Craniata</taxon>
        <taxon>Vertebrata</taxon>
        <taxon>Euteleostomi</taxon>
        <taxon>Actinopterygii</taxon>
        <taxon>Neopterygii</taxon>
        <taxon>Teleostei</taxon>
        <taxon>Neoteleostei</taxon>
        <taxon>Acanthomorphata</taxon>
        <taxon>Eupercaria</taxon>
        <taxon>Perciformes</taxon>
        <taxon>Percoidei</taxon>
        <taxon>Percidae</taxon>
        <taxon>Etheostomatinae</taxon>
        <taxon>Etheostoma</taxon>
    </lineage>
</organism>
<evidence type="ECO:0000313" key="1">
    <source>
        <dbReference type="EMBL" id="KAA8593543.1"/>
    </source>
</evidence>
<name>A0A5J5DJS3_9PERO</name>
<accession>A0A5J5DJS3</accession>
<dbReference type="AlphaFoldDB" id="A0A5J5DJS3"/>
<comment type="caution">
    <text evidence="1">The sequence shown here is derived from an EMBL/GenBank/DDBJ whole genome shotgun (WGS) entry which is preliminary data.</text>
</comment>
<keyword evidence="2" id="KW-1185">Reference proteome</keyword>
<reference evidence="1 2" key="1">
    <citation type="submission" date="2019-08" db="EMBL/GenBank/DDBJ databases">
        <title>A chromosome-level genome assembly, high-density linkage maps, and genome scans reveal the genomic architecture of hybrid incompatibilities underlying speciation via character displacement in darters (Percidae: Etheostominae).</title>
        <authorList>
            <person name="Moran R.L."/>
            <person name="Catchen J.M."/>
            <person name="Fuller R.C."/>
        </authorList>
    </citation>
    <scope>NUCLEOTIDE SEQUENCE [LARGE SCALE GENOMIC DNA]</scope>
    <source>
        <strain evidence="1">EspeVRDwgs_2016</strain>
        <tissue evidence="1">Muscle</tissue>
    </source>
</reference>
<proteinExistence type="predicted"/>
<evidence type="ECO:0000313" key="2">
    <source>
        <dbReference type="Proteomes" id="UP000327493"/>
    </source>
</evidence>
<protein>
    <submittedName>
        <fullName evidence="1">Uncharacterized protein</fullName>
    </submittedName>
</protein>
<sequence length="94" mass="10211">MKSTCPGKAGRCQKETQAFADTMENRIQTFPGQTSKTFDHVLILLDTSCLIGPPLRECVPTPDQPQPTDGVTVNTNRLHTVLPPGLGFEQSRGS</sequence>
<dbReference type="Proteomes" id="UP000327493">
    <property type="component" value="Chromosome 4"/>
</dbReference>
<dbReference type="EMBL" id="VOFY01000004">
    <property type="protein sequence ID" value="KAA8593543.1"/>
    <property type="molecule type" value="Genomic_DNA"/>
</dbReference>
<gene>
    <name evidence="1" type="ORF">FQN60_009659</name>
</gene>